<dbReference type="OrthoDB" id="75169at2759"/>
<dbReference type="GO" id="GO:0005737">
    <property type="term" value="C:cytoplasm"/>
    <property type="evidence" value="ECO:0007669"/>
    <property type="project" value="TreeGrafter"/>
</dbReference>
<comment type="similarity">
    <text evidence="1">Belongs to the PhzF family.</text>
</comment>
<dbReference type="Pfam" id="PF02567">
    <property type="entry name" value="PhzC-PhzF"/>
    <property type="match status" value="1"/>
</dbReference>
<organism evidence="3 4">
    <name type="scientific">Schizopora paradoxa</name>
    <dbReference type="NCBI Taxonomy" id="27342"/>
    <lineage>
        <taxon>Eukaryota</taxon>
        <taxon>Fungi</taxon>
        <taxon>Dikarya</taxon>
        <taxon>Basidiomycota</taxon>
        <taxon>Agaricomycotina</taxon>
        <taxon>Agaricomycetes</taxon>
        <taxon>Hymenochaetales</taxon>
        <taxon>Schizoporaceae</taxon>
        <taxon>Schizopora</taxon>
    </lineage>
</organism>
<keyword evidence="2" id="KW-0413">Isomerase</keyword>
<keyword evidence="4" id="KW-1185">Reference proteome</keyword>
<dbReference type="EMBL" id="KQ085935">
    <property type="protein sequence ID" value="KLO15051.1"/>
    <property type="molecule type" value="Genomic_DNA"/>
</dbReference>
<evidence type="ECO:0000313" key="3">
    <source>
        <dbReference type="EMBL" id="KLO15051.1"/>
    </source>
</evidence>
<dbReference type="SUPFAM" id="SSF54506">
    <property type="entry name" value="Diaminopimelate epimerase-like"/>
    <property type="match status" value="1"/>
</dbReference>
<dbReference type="FunCoup" id="A0A0H2SDK3">
    <property type="interactions" value="353"/>
</dbReference>
<dbReference type="PIRSF" id="PIRSF016184">
    <property type="entry name" value="PhzC_PhzF"/>
    <property type="match status" value="1"/>
</dbReference>
<dbReference type="PANTHER" id="PTHR13774:SF17">
    <property type="entry name" value="PHENAZINE BIOSYNTHESIS-LIKE DOMAIN-CONTAINING PROTEIN"/>
    <property type="match status" value="1"/>
</dbReference>
<evidence type="ECO:0000313" key="4">
    <source>
        <dbReference type="Proteomes" id="UP000053477"/>
    </source>
</evidence>
<dbReference type="InterPro" id="IPR003719">
    <property type="entry name" value="Phenazine_PhzF-like"/>
</dbReference>
<dbReference type="STRING" id="27342.A0A0H2SDK3"/>
<sequence>MTIKNVKFFLVNAFTSTAYGGNPAAVIFLDEPLPEDAYYKIAGNFNQPMAAFLLPAAGRVYEGEEKDDPFDLSTTKTFAMRWFTPTFEAPQCGHATLALAHELFQDRDLAPPTATLLRFETMHCIFSARRLSPLSATPKIQVQLPAHSVTAVDEEEFQKMKNIVAKASGKQDIAIRFIGNVKGEIGFDVYVLVELDEQEDLGGIKFDTSAFLETPYIVNIMTKAGQTPEIAYETRMFAPKIGVSEDHVCGSANCLLAPYWAQKLGKKDGEEMSAKQVSQRAGDLWTEVDMVNKKVLLSGEATTFAKGEFTIEVV</sequence>
<dbReference type="AlphaFoldDB" id="A0A0H2SDK3"/>
<name>A0A0H2SDK3_9AGAM</name>
<dbReference type="Gene3D" id="3.10.310.10">
    <property type="entry name" value="Diaminopimelate Epimerase, Chain A, domain 1"/>
    <property type="match status" value="2"/>
</dbReference>
<proteinExistence type="inferred from homology"/>
<dbReference type="PANTHER" id="PTHR13774">
    <property type="entry name" value="PHENAZINE BIOSYNTHESIS PROTEIN"/>
    <property type="match status" value="1"/>
</dbReference>
<evidence type="ECO:0000256" key="1">
    <source>
        <dbReference type="ARBA" id="ARBA00008270"/>
    </source>
</evidence>
<dbReference type="InParanoid" id="A0A0H2SDK3"/>
<accession>A0A0H2SDK3</accession>
<gene>
    <name evidence="3" type="ORF">SCHPADRAFT_850155</name>
</gene>
<dbReference type="GO" id="GO:0016853">
    <property type="term" value="F:isomerase activity"/>
    <property type="evidence" value="ECO:0007669"/>
    <property type="project" value="UniProtKB-KW"/>
</dbReference>
<evidence type="ECO:0000256" key="2">
    <source>
        <dbReference type="ARBA" id="ARBA00023235"/>
    </source>
</evidence>
<dbReference type="NCBIfam" id="TIGR00654">
    <property type="entry name" value="PhzF_family"/>
    <property type="match status" value="1"/>
</dbReference>
<protein>
    <submittedName>
        <fullName evidence="3">Diaminopimelate epimerase-like protein</fullName>
    </submittedName>
</protein>
<dbReference type="Proteomes" id="UP000053477">
    <property type="component" value="Unassembled WGS sequence"/>
</dbReference>
<reference evidence="3 4" key="1">
    <citation type="submission" date="2015-04" db="EMBL/GenBank/DDBJ databases">
        <title>Complete genome sequence of Schizopora paradoxa KUC8140, a cosmopolitan wood degrader in East Asia.</title>
        <authorList>
            <consortium name="DOE Joint Genome Institute"/>
            <person name="Min B."/>
            <person name="Park H."/>
            <person name="Jang Y."/>
            <person name="Kim J.-J."/>
            <person name="Kim K.H."/>
            <person name="Pangilinan J."/>
            <person name="Lipzen A."/>
            <person name="Riley R."/>
            <person name="Grigoriev I.V."/>
            <person name="Spatafora J.W."/>
            <person name="Choi I.-G."/>
        </authorList>
    </citation>
    <scope>NUCLEOTIDE SEQUENCE [LARGE SCALE GENOMIC DNA]</scope>
    <source>
        <strain evidence="3 4">KUC8140</strain>
    </source>
</reference>